<evidence type="ECO:0000313" key="3">
    <source>
        <dbReference type="Proteomes" id="UP000320184"/>
    </source>
</evidence>
<proteinExistence type="predicted"/>
<dbReference type="Pfam" id="PF00132">
    <property type="entry name" value="Hexapep"/>
    <property type="match status" value="1"/>
</dbReference>
<dbReference type="Gene3D" id="1.20.120.450">
    <property type="entry name" value="dinb family like domain"/>
    <property type="match status" value="1"/>
</dbReference>
<dbReference type="AlphaFoldDB" id="A0A538SQ00"/>
<evidence type="ECO:0000259" key="1">
    <source>
        <dbReference type="Pfam" id="PF12867"/>
    </source>
</evidence>
<dbReference type="InterPro" id="IPR034660">
    <property type="entry name" value="DinB/YfiT-like"/>
</dbReference>
<dbReference type="PANTHER" id="PTHR13061:SF29">
    <property type="entry name" value="GAMMA CARBONIC ANHYDRASE-LIKE 1, MITOCHONDRIAL-RELATED"/>
    <property type="match status" value="1"/>
</dbReference>
<sequence>MSDRGPKPARLELDPTAYVAPGAVVVGAVRLGRLSSVWFHTVLRGDSAPIEVGDESNIQDGTVVHVDEGAPAVIGSRVTVGHRAVVHGCVIGDECLIGMGALVLSGASVGAGSMVGAGALVLQGQEIPAGSLVLGSPAKVAGPVNASHRAAIRRGSAHYVELARSYIARGLCGPHPAPQSMSGRSATDRGPMSFLEWGWLLGVMAESPPWVQERMERVDPERWKRAPRAGAWSAHEVVCHLRDTDHEVFLPRLERMLAEALPQVPNVDMEGWDQARGYREQPAREALERWAGDRVKLVSRLAPLGPHDWARVGLHSSRGPFPLGDMVRYWAEHDLSHRRQIAIALEELP</sequence>
<dbReference type="InterPro" id="IPR047324">
    <property type="entry name" value="LbH_gamma_CA-like"/>
</dbReference>
<organism evidence="2 3">
    <name type="scientific">Eiseniibacteriota bacterium</name>
    <dbReference type="NCBI Taxonomy" id="2212470"/>
    <lineage>
        <taxon>Bacteria</taxon>
        <taxon>Candidatus Eiseniibacteriota</taxon>
    </lineage>
</organism>
<name>A0A538SQ00_UNCEI</name>
<dbReference type="InterPro" id="IPR001451">
    <property type="entry name" value="Hexapep"/>
</dbReference>
<dbReference type="PANTHER" id="PTHR13061">
    <property type="entry name" value="DYNACTIN SUBUNIT P25"/>
    <property type="match status" value="1"/>
</dbReference>
<protein>
    <recommendedName>
        <fullName evidence="1">DinB-like domain-containing protein</fullName>
    </recommendedName>
</protein>
<dbReference type="EMBL" id="VBOT01000017">
    <property type="protein sequence ID" value="TMQ53448.1"/>
    <property type="molecule type" value="Genomic_DNA"/>
</dbReference>
<dbReference type="SUPFAM" id="SSF109854">
    <property type="entry name" value="DinB/YfiT-like putative metalloenzymes"/>
    <property type="match status" value="1"/>
</dbReference>
<dbReference type="SUPFAM" id="SSF51161">
    <property type="entry name" value="Trimeric LpxA-like enzymes"/>
    <property type="match status" value="1"/>
</dbReference>
<evidence type="ECO:0000313" key="2">
    <source>
        <dbReference type="EMBL" id="TMQ53448.1"/>
    </source>
</evidence>
<comment type="caution">
    <text evidence="2">The sequence shown here is derived from an EMBL/GenBank/DDBJ whole genome shotgun (WGS) entry which is preliminary data.</text>
</comment>
<accession>A0A538SQ00</accession>
<reference evidence="2 3" key="1">
    <citation type="journal article" date="2019" name="Nat. Microbiol.">
        <title>Mediterranean grassland soil C-N compound turnover is dependent on rainfall and depth, and is mediated by genomically divergent microorganisms.</title>
        <authorList>
            <person name="Diamond S."/>
            <person name="Andeer P.F."/>
            <person name="Li Z."/>
            <person name="Crits-Christoph A."/>
            <person name="Burstein D."/>
            <person name="Anantharaman K."/>
            <person name="Lane K.R."/>
            <person name="Thomas B.C."/>
            <person name="Pan C."/>
            <person name="Northen T.R."/>
            <person name="Banfield J.F."/>
        </authorList>
    </citation>
    <scope>NUCLEOTIDE SEQUENCE [LARGE SCALE GENOMIC DNA]</scope>
    <source>
        <strain evidence="2">WS_3</strain>
    </source>
</reference>
<dbReference type="InterPro" id="IPR024775">
    <property type="entry name" value="DinB-like"/>
</dbReference>
<dbReference type="InterPro" id="IPR050484">
    <property type="entry name" value="Transf_Hexapept/Carb_Anhydrase"/>
</dbReference>
<dbReference type="CDD" id="cd04645">
    <property type="entry name" value="LbH_gamma_CA_like"/>
    <property type="match status" value="1"/>
</dbReference>
<dbReference type="InterPro" id="IPR011004">
    <property type="entry name" value="Trimer_LpxA-like_sf"/>
</dbReference>
<feature type="domain" description="DinB-like" evidence="1">
    <location>
        <begin position="212"/>
        <end position="341"/>
    </location>
</feature>
<dbReference type="Proteomes" id="UP000320184">
    <property type="component" value="Unassembled WGS sequence"/>
</dbReference>
<dbReference type="Pfam" id="PF12867">
    <property type="entry name" value="DinB_2"/>
    <property type="match status" value="1"/>
</dbReference>
<gene>
    <name evidence="2" type="ORF">E6K73_01340</name>
</gene>
<dbReference type="Gene3D" id="2.160.10.10">
    <property type="entry name" value="Hexapeptide repeat proteins"/>
    <property type="match status" value="1"/>
</dbReference>